<feature type="region of interest" description="Disordered" evidence="1">
    <location>
        <begin position="79"/>
        <end position="120"/>
    </location>
</feature>
<dbReference type="AlphaFoldDB" id="A0AAQ3UPC5"/>
<organism evidence="2 3">
    <name type="scientific">Paspalum notatum var. saurae</name>
    <dbReference type="NCBI Taxonomy" id="547442"/>
    <lineage>
        <taxon>Eukaryota</taxon>
        <taxon>Viridiplantae</taxon>
        <taxon>Streptophyta</taxon>
        <taxon>Embryophyta</taxon>
        <taxon>Tracheophyta</taxon>
        <taxon>Spermatophyta</taxon>
        <taxon>Magnoliopsida</taxon>
        <taxon>Liliopsida</taxon>
        <taxon>Poales</taxon>
        <taxon>Poaceae</taxon>
        <taxon>PACMAD clade</taxon>
        <taxon>Panicoideae</taxon>
        <taxon>Andropogonodae</taxon>
        <taxon>Paspaleae</taxon>
        <taxon>Paspalinae</taxon>
        <taxon>Paspalum</taxon>
    </lineage>
</organism>
<keyword evidence="3" id="KW-1185">Reference proteome</keyword>
<name>A0AAQ3UPC5_PASNO</name>
<feature type="compositionally biased region" description="Basic and acidic residues" evidence="1">
    <location>
        <begin position="40"/>
        <end position="55"/>
    </location>
</feature>
<evidence type="ECO:0000256" key="1">
    <source>
        <dbReference type="SAM" id="MobiDB-lite"/>
    </source>
</evidence>
<feature type="region of interest" description="Disordered" evidence="1">
    <location>
        <begin position="32"/>
        <end position="66"/>
    </location>
</feature>
<reference evidence="2 3" key="1">
    <citation type="submission" date="2024-02" db="EMBL/GenBank/DDBJ databases">
        <title>High-quality chromosome-scale genome assembly of Pensacola bahiagrass (Paspalum notatum Flugge var. saurae).</title>
        <authorList>
            <person name="Vega J.M."/>
            <person name="Podio M."/>
            <person name="Orjuela J."/>
            <person name="Siena L.A."/>
            <person name="Pessino S.C."/>
            <person name="Combes M.C."/>
            <person name="Mariac C."/>
            <person name="Albertini E."/>
            <person name="Pupilli F."/>
            <person name="Ortiz J.P.A."/>
            <person name="Leblanc O."/>
        </authorList>
    </citation>
    <scope>NUCLEOTIDE SEQUENCE [LARGE SCALE GENOMIC DNA]</scope>
    <source>
        <strain evidence="2">R1</strain>
        <tissue evidence="2">Leaf</tissue>
    </source>
</reference>
<dbReference type="Proteomes" id="UP001341281">
    <property type="component" value="Chromosome 10"/>
</dbReference>
<evidence type="ECO:0000313" key="2">
    <source>
        <dbReference type="EMBL" id="WVZ95865.1"/>
    </source>
</evidence>
<accession>A0AAQ3UPC5</accession>
<proteinExistence type="predicted"/>
<sequence length="154" mass="16866">MDMNRNVVRLQGQNCRLNMAAIITSSLRTKARMPTVSRAARGDGSAERPGERRAVPEPPPRHLPRRRLSAFKRHGVAVAHPCGSRAGISANSGGAERGPEHGGRQELERQRQPGAGVRGGHLHHHLGLDGVGDEVHQRWRRAMVAQLFQRATPP</sequence>
<evidence type="ECO:0000313" key="3">
    <source>
        <dbReference type="Proteomes" id="UP001341281"/>
    </source>
</evidence>
<gene>
    <name evidence="2" type="ORF">U9M48_041575</name>
</gene>
<dbReference type="EMBL" id="CP144754">
    <property type="protein sequence ID" value="WVZ95865.1"/>
    <property type="molecule type" value="Genomic_DNA"/>
</dbReference>
<feature type="compositionally biased region" description="Basic and acidic residues" evidence="1">
    <location>
        <begin position="97"/>
        <end position="111"/>
    </location>
</feature>
<protein>
    <submittedName>
        <fullName evidence="2">Uncharacterized protein</fullName>
    </submittedName>
</protein>